<comment type="caution">
    <text evidence="1">The sequence shown here is derived from an EMBL/GenBank/DDBJ whole genome shotgun (WGS) entry which is preliminary data.</text>
</comment>
<evidence type="ECO:0000313" key="1">
    <source>
        <dbReference type="EMBL" id="CAI2380382.1"/>
    </source>
</evidence>
<dbReference type="AlphaFoldDB" id="A0AAD1XWN3"/>
<protein>
    <submittedName>
        <fullName evidence="1">Uncharacterized protein</fullName>
    </submittedName>
</protein>
<gene>
    <name evidence="1" type="ORF">ECRASSUSDP1_LOCUS21816</name>
</gene>
<organism evidence="1 2">
    <name type="scientific">Euplotes crassus</name>
    <dbReference type="NCBI Taxonomy" id="5936"/>
    <lineage>
        <taxon>Eukaryota</taxon>
        <taxon>Sar</taxon>
        <taxon>Alveolata</taxon>
        <taxon>Ciliophora</taxon>
        <taxon>Intramacronucleata</taxon>
        <taxon>Spirotrichea</taxon>
        <taxon>Hypotrichia</taxon>
        <taxon>Euplotida</taxon>
        <taxon>Euplotidae</taxon>
        <taxon>Moneuplotes</taxon>
    </lineage>
</organism>
<name>A0AAD1XWN3_EUPCR</name>
<sequence>MIVQDTSEVVDPVLCGGRLLVKIKLNAVNHHGRGHVDPVVGTELLGVVNSGQIFVCVESLVTFVIIVAEFSLCLITYFSDHISFTEISGSVVQVLVLMLEAPLVESSVYLSVVVQVPNVWVKHGKSEGFCVGWQNISMEIDLNKVSEWPSFVQRVNSSLEWGIKVLAIRAENVLKYIKSNPGIWRLLVQNSCWGWWNRDPTECNTQN</sequence>
<accession>A0AAD1XWN3</accession>
<reference evidence="1" key="1">
    <citation type="submission" date="2023-07" db="EMBL/GenBank/DDBJ databases">
        <authorList>
            <consortium name="AG Swart"/>
            <person name="Singh M."/>
            <person name="Singh A."/>
            <person name="Seah K."/>
            <person name="Emmerich C."/>
        </authorList>
    </citation>
    <scope>NUCLEOTIDE SEQUENCE</scope>
    <source>
        <strain evidence="1">DP1</strain>
    </source>
</reference>
<proteinExistence type="predicted"/>
<keyword evidence="2" id="KW-1185">Reference proteome</keyword>
<dbReference type="Proteomes" id="UP001295684">
    <property type="component" value="Unassembled WGS sequence"/>
</dbReference>
<dbReference type="EMBL" id="CAMPGE010022334">
    <property type="protein sequence ID" value="CAI2380382.1"/>
    <property type="molecule type" value="Genomic_DNA"/>
</dbReference>
<evidence type="ECO:0000313" key="2">
    <source>
        <dbReference type="Proteomes" id="UP001295684"/>
    </source>
</evidence>